<name>A0ABZ0BAF2_9SPHN</name>
<feature type="transmembrane region" description="Helical" evidence="1">
    <location>
        <begin position="363"/>
        <end position="385"/>
    </location>
</feature>
<sequence>MRGLRSDRLWRWILGAWAIGSALLMALRWPQIVRLEFIDRDDAMRLLEVRDWLAGQSWWDVSQHRLWGGHFDMHWSRLVDLPVAAVIAPLDAVAGPTFATRAALVIVPLTTLLVVLVAVTALSRRLLTEEEARFAPVFALVASPVVQQLQPMRIDHHGWQIFFAVVALTALLSRPGWKSGIAMGAALAMLIVISLEGLPIAAALMGIAALAWVLRPERAPQMLGAGWMLLAGTIVLHAVTRGPAMFEQACDAVSPVWIVALAIGVATLTGAPFFRLKPVAVRLSLLGGGALAAGCSIALIKPDCLHGPFASLDPLVYRLWYLNILEGLPLWDQRIQDILKFATLPIAAMAGAAIMFSRSSPQTRILCGMYGMSLFVAFAASVAVVRAAGTANAFAIPAAIYLVVRLFSLARSLVSVPARIVATVAALACVAPGPVLAGGLAAMPFRDEAADDGAIQPTDRCLDAASLRRLKTLPEGVIFSQFDIAPDLLAKSHRRAVGAGYHRNDAALHSVLAAFTLPPDRARYIVLRSRAAFVAGCPGEFEGELYREVAPDGLWARLNRGERIGWLEPVPMGGGKLRVWRVVPADMRTPPSE</sequence>
<evidence type="ECO:0000313" key="3">
    <source>
        <dbReference type="Proteomes" id="UP001302249"/>
    </source>
</evidence>
<feature type="transmembrane region" description="Helical" evidence="1">
    <location>
        <begin position="280"/>
        <end position="300"/>
    </location>
</feature>
<keyword evidence="1" id="KW-1133">Transmembrane helix</keyword>
<gene>
    <name evidence="2" type="ORF">RPR59_02665</name>
</gene>
<keyword evidence="1" id="KW-0472">Membrane</keyword>
<feature type="transmembrane region" description="Helical" evidence="1">
    <location>
        <begin position="252"/>
        <end position="274"/>
    </location>
</feature>
<accession>A0ABZ0BAF2</accession>
<evidence type="ECO:0000256" key="1">
    <source>
        <dbReference type="SAM" id="Phobius"/>
    </source>
</evidence>
<keyword evidence="3" id="KW-1185">Reference proteome</keyword>
<feature type="transmembrane region" description="Helical" evidence="1">
    <location>
        <begin position="185"/>
        <end position="213"/>
    </location>
</feature>
<feature type="transmembrane region" description="Helical" evidence="1">
    <location>
        <begin position="219"/>
        <end position="240"/>
    </location>
</feature>
<feature type="transmembrane region" description="Helical" evidence="1">
    <location>
        <begin position="392"/>
        <end position="414"/>
    </location>
</feature>
<feature type="transmembrane region" description="Helical" evidence="1">
    <location>
        <begin position="338"/>
        <end position="357"/>
    </location>
</feature>
<feature type="transmembrane region" description="Helical" evidence="1">
    <location>
        <begin position="156"/>
        <end position="173"/>
    </location>
</feature>
<protein>
    <submittedName>
        <fullName evidence="2">Uncharacterized protein</fullName>
    </submittedName>
</protein>
<organism evidence="2 3">
    <name type="scientific">Stakelama saccharophila</name>
    <dbReference type="NCBI Taxonomy" id="3075605"/>
    <lineage>
        <taxon>Bacteria</taxon>
        <taxon>Pseudomonadati</taxon>
        <taxon>Pseudomonadota</taxon>
        <taxon>Alphaproteobacteria</taxon>
        <taxon>Sphingomonadales</taxon>
        <taxon>Sphingomonadaceae</taxon>
        <taxon>Stakelama</taxon>
    </lineage>
</organism>
<dbReference type="Proteomes" id="UP001302249">
    <property type="component" value="Chromosome"/>
</dbReference>
<proteinExistence type="predicted"/>
<feature type="transmembrane region" description="Helical" evidence="1">
    <location>
        <begin position="420"/>
        <end position="442"/>
    </location>
</feature>
<reference evidence="2 3" key="1">
    <citation type="submission" date="2023-09" db="EMBL/GenBank/DDBJ databases">
        <authorList>
            <person name="Rey-Velasco X."/>
        </authorList>
    </citation>
    <scope>NUCLEOTIDE SEQUENCE [LARGE SCALE GENOMIC DNA]</scope>
    <source>
        <strain evidence="2 3">W311</strain>
    </source>
</reference>
<feature type="transmembrane region" description="Helical" evidence="1">
    <location>
        <begin position="102"/>
        <end position="122"/>
    </location>
</feature>
<feature type="transmembrane region" description="Helical" evidence="1">
    <location>
        <begin position="12"/>
        <end position="29"/>
    </location>
</feature>
<dbReference type="EMBL" id="CP135076">
    <property type="protein sequence ID" value="WNO54182.1"/>
    <property type="molecule type" value="Genomic_DNA"/>
</dbReference>
<dbReference type="RefSeq" id="WP_313916403.1">
    <property type="nucleotide sequence ID" value="NZ_CP135076.1"/>
</dbReference>
<keyword evidence="1" id="KW-0812">Transmembrane</keyword>
<evidence type="ECO:0000313" key="2">
    <source>
        <dbReference type="EMBL" id="WNO54182.1"/>
    </source>
</evidence>